<dbReference type="AlphaFoldDB" id="A0AAF0CEI3"/>
<keyword evidence="2" id="KW-1185">Reference proteome</keyword>
<dbReference type="EMBL" id="CP118166">
    <property type="protein sequence ID" value="WDI31316.1"/>
    <property type="molecule type" value="Genomic_DNA"/>
</dbReference>
<dbReference type="SUPFAM" id="SSF53187">
    <property type="entry name" value="Zn-dependent exopeptidases"/>
    <property type="match status" value="1"/>
</dbReference>
<dbReference type="Pfam" id="PF05013">
    <property type="entry name" value="FGase"/>
    <property type="match status" value="1"/>
</dbReference>
<organism evidence="1 2">
    <name type="scientific">Hyphococcus flavus</name>
    <dbReference type="NCBI Taxonomy" id="1866326"/>
    <lineage>
        <taxon>Bacteria</taxon>
        <taxon>Pseudomonadati</taxon>
        <taxon>Pseudomonadota</taxon>
        <taxon>Alphaproteobacteria</taxon>
        <taxon>Parvularculales</taxon>
        <taxon>Parvularculaceae</taxon>
        <taxon>Hyphococcus</taxon>
    </lineage>
</organism>
<dbReference type="InterPro" id="IPR007709">
    <property type="entry name" value="N-FG_amidohydro"/>
</dbReference>
<accession>A0AAF0CEI3</accession>
<dbReference type="InterPro" id="IPR011227">
    <property type="entry name" value="UCP029730"/>
</dbReference>
<dbReference type="Proteomes" id="UP001214043">
    <property type="component" value="Chromosome"/>
</dbReference>
<dbReference type="Gene3D" id="3.40.630.40">
    <property type="entry name" value="Zn-dependent exopeptidases"/>
    <property type="match status" value="1"/>
</dbReference>
<name>A0AAF0CEI3_9PROT</name>
<sequence>MNSVFSTQSFGDSRFFVFCDHASNAISYHLNALGLPEDLLDTHIAWDIGAGALSKALAKKLSATQFQCEFSRLIIDPNRAPSASDIIPASSDHIPIPGNREITEASRAARLKDFHEPYHAALGDGLDQITKRCNTPFVISVHSFTERLMGAEERRPWKIGLLWRDDEESARAMMRQLKADTGWSIGDNEPYDARVFNYSIDRHVSPRNLPHLTMEIRQDLIGDSRGVQEIAAIIEHAVRTITA</sequence>
<evidence type="ECO:0000313" key="1">
    <source>
        <dbReference type="EMBL" id="WDI31316.1"/>
    </source>
</evidence>
<dbReference type="PIRSF" id="PIRSF029730">
    <property type="entry name" value="UCP029730"/>
    <property type="match status" value="1"/>
</dbReference>
<dbReference type="RefSeq" id="WP_274493182.1">
    <property type="nucleotide sequence ID" value="NZ_CP118166.1"/>
</dbReference>
<dbReference type="KEGG" id="hfl:PUV54_15305"/>
<proteinExistence type="predicted"/>
<reference evidence="1" key="1">
    <citation type="submission" date="2023-02" db="EMBL/GenBank/DDBJ databases">
        <title>Genome sequence of Hyphococcus flavus.</title>
        <authorList>
            <person name="Rong J.-C."/>
            <person name="Zhao Q."/>
            <person name="Yi M."/>
            <person name="Wu J.-Y."/>
        </authorList>
    </citation>
    <scope>NUCLEOTIDE SEQUENCE</scope>
    <source>
        <strain evidence="1">MCCC 1K03223</strain>
    </source>
</reference>
<protein>
    <submittedName>
        <fullName evidence="1">N-formylglutamate amidohydrolase</fullName>
    </submittedName>
</protein>
<evidence type="ECO:0000313" key="2">
    <source>
        <dbReference type="Proteomes" id="UP001214043"/>
    </source>
</evidence>
<gene>
    <name evidence="1" type="ORF">PUV54_15305</name>
</gene>